<dbReference type="InterPro" id="IPR038610">
    <property type="entry name" value="FliK-like_C_sf"/>
</dbReference>
<keyword evidence="3" id="KW-0282">Flagellum</keyword>
<name>A0ABS2QTN8_9BACI</name>
<keyword evidence="3" id="KW-0966">Cell projection</keyword>
<dbReference type="Proteomes" id="UP000809829">
    <property type="component" value="Unassembled WGS sequence"/>
</dbReference>
<reference evidence="3 4" key="1">
    <citation type="submission" date="2021-01" db="EMBL/GenBank/DDBJ databases">
        <title>Genomic Encyclopedia of Type Strains, Phase IV (KMG-IV): sequencing the most valuable type-strain genomes for metagenomic binning, comparative biology and taxonomic classification.</title>
        <authorList>
            <person name="Goeker M."/>
        </authorList>
    </citation>
    <scope>NUCLEOTIDE SEQUENCE [LARGE SCALE GENOMIC DNA]</scope>
    <source>
        <strain evidence="3 4">DSM 104297</strain>
    </source>
</reference>
<dbReference type="InterPro" id="IPR021136">
    <property type="entry name" value="Flagellar_hook_control-like_C"/>
</dbReference>
<evidence type="ECO:0000259" key="2">
    <source>
        <dbReference type="Pfam" id="PF02120"/>
    </source>
</evidence>
<sequence>MNVSILPTNQRIQETSDTSKSGESNTSFGDLFQLLSSLNKTDMEMLNVFNPKQKHPEVNELIELIENHLNFNSNLSIEETSFLTEASAEFNLIEFEENERELLQALEVMEMIITTIPLLEKNIQPVNDQITKLQSLVQGLHANRVVLSSELSKSDISSLLEAAKNILTIFQKEVASKEGQKEMMNVPLLFGDKKQVEPSLGNPLFTRSEIPKGQQVALHLHSFSNRQEIEAPSFVNGEMAKTQQLVLHLNQTSNETELDSAQLMKQMQRLLSKASFIQNDQQSRLLIKLFPEHLGSLQIELIKQGNQFTARMVASTAQAKELLDGQIQALKQAFVNQQIQIDKIDIQQQPHLFERAMINDGKGQRENEKQPSHQQEPEEAEVKEEAEFKDALADVLINYNI</sequence>
<dbReference type="RefSeq" id="WP_205183810.1">
    <property type="nucleotide sequence ID" value="NZ_JAFBFC010000001.1"/>
</dbReference>
<comment type="caution">
    <text evidence="3">The sequence shown here is derived from an EMBL/GenBank/DDBJ whole genome shotgun (WGS) entry which is preliminary data.</text>
</comment>
<evidence type="ECO:0000313" key="3">
    <source>
        <dbReference type="EMBL" id="MBM7701869.1"/>
    </source>
</evidence>
<dbReference type="EMBL" id="JAFBFC010000001">
    <property type="protein sequence ID" value="MBM7701869.1"/>
    <property type="molecule type" value="Genomic_DNA"/>
</dbReference>
<feature type="region of interest" description="Disordered" evidence="1">
    <location>
        <begin position="1"/>
        <end position="25"/>
    </location>
</feature>
<keyword evidence="4" id="KW-1185">Reference proteome</keyword>
<feature type="domain" description="Flagellar hook-length control protein-like C-terminal" evidence="2">
    <location>
        <begin position="278"/>
        <end position="350"/>
    </location>
</feature>
<dbReference type="Gene3D" id="3.30.750.140">
    <property type="match status" value="1"/>
</dbReference>
<protein>
    <submittedName>
        <fullName evidence="3">Flagellar hook-length control protein FliK</fullName>
    </submittedName>
</protein>
<accession>A0ABS2QTN8</accession>
<evidence type="ECO:0000313" key="4">
    <source>
        <dbReference type="Proteomes" id="UP000809829"/>
    </source>
</evidence>
<proteinExistence type="predicted"/>
<feature type="compositionally biased region" description="Basic and acidic residues" evidence="1">
    <location>
        <begin position="362"/>
        <end position="371"/>
    </location>
</feature>
<evidence type="ECO:0000256" key="1">
    <source>
        <dbReference type="SAM" id="MobiDB-lite"/>
    </source>
</evidence>
<dbReference type="CDD" id="cd17470">
    <property type="entry name" value="T3SS_Flik_C"/>
    <property type="match status" value="1"/>
</dbReference>
<organism evidence="3 4">
    <name type="scientific">Priestia iocasae</name>
    <dbReference type="NCBI Taxonomy" id="2291674"/>
    <lineage>
        <taxon>Bacteria</taxon>
        <taxon>Bacillati</taxon>
        <taxon>Bacillota</taxon>
        <taxon>Bacilli</taxon>
        <taxon>Bacillales</taxon>
        <taxon>Bacillaceae</taxon>
        <taxon>Priestia</taxon>
    </lineage>
</organism>
<dbReference type="Pfam" id="PF02120">
    <property type="entry name" value="Flg_hook"/>
    <property type="match status" value="1"/>
</dbReference>
<keyword evidence="3" id="KW-0969">Cilium</keyword>
<feature type="region of interest" description="Disordered" evidence="1">
    <location>
        <begin position="362"/>
        <end position="385"/>
    </location>
</feature>
<gene>
    <name evidence="3" type="ORF">JOC83_000695</name>
</gene>